<gene>
    <name evidence="10" type="ORF">ALO44_05004</name>
</gene>
<keyword evidence="5" id="KW-0547">Nucleotide-binding</keyword>
<dbReference type="EMBL" id="LJRM01000006">
    <property type="protein sequence ID" value="KPY90321.1"/>
    <property type="molecule type" value="Genomic_DNA"/>
</dbReference>
<dbReference type="GO" id="GO:0000155">
    <property type="term" value="F:phosphorelay sensor kinase activity"/>
    <property type="evidence" value="ECO:0007669"/>
    <property type="project" value="InterPro"/>
</dbReference>
<dbReference type="SMART" id="SM00388">
    <property type="entry name" value="HisKA"/>
    <property type="match status" value="1"/>
</dbReference>
<comment type="catalytic activity">
    <reaction evidence="1">
        <text>ATP + protein L-histidine = ADP + protein N-phospho-L-histidine.</text>
        <dbReference type="EC" id="2.7.13.3"/>
    </reaction>
</comment>
<feature type="domain" description="Histidine kinase" evidence="9">
    <location>
        <begin position="333"/>
        <end position="550"/>
    </location>
</feature>
<keyword evidence="4" id="KW-0808">Transferase</keyword>
<dbReference type="SUPFAM" id="SSF55874">
    <property type="entry name" value="ATPase domain of HSP90 chaperone/DNA topoisomerase II/histidine kinase"/>
    <property type="match status" value="1"/>
</dbReference>
<dbReference type="AlphaFoldDB" id="A0A0Q0BDS1"/>
<reference evidence="10 11" key="1">
    <citation type="submission" date="2015-09" db="EMBL/GenBank/DDBJ databases">
        <title>Genome announcement of multiple Pseudomonas syringae strains.</title>
        <authorList>
            <person name="Thakur S."/>
            <person name="Wang P.W."/>
            <person name="Gong Y."/>
            <person name="Weir B.S."/>
            <person name="Guttman D.S."/>
        </authorList>
    </citation>
    <scope>NUCLEOTIDE SEQUENCE [LARGE SCALE GENOMIC DNA]</scope>
    <source>
        <strain evidence="10 11">ICMP4091</strain>
    </source>
</reference>
<dbReference type="CDD" id="cd00082">
    <property type="entry name" value="HisKA"/>
    <property type="match status" value="1"/>
</dbReference>
<dbReference type="PANTHER" id="PTHR42878:SF7">
    <property type="entry name" value="SENSOR HISTIDINE KINASE GLRK"/>
    <property type="match status" value="1"/>
</dbReference>
<dbReference type="EC" id="2.7.13.3" evidence="2"/>
<dbReference type="PATRIC" id="fig|129140.3.peg.2680"/>
<dbReference type="Gene3D" id="1.10.287.130">
    <property type="match status" value="1"/>
</dbReference>
<evidence type="ECO:0000256" key="4">
    <source>
        <dbReference type="ARBA" id="ARBA00022679"/>
    </source>
</evidence>
<evidence type="ECO:0000259" key="9">
    <source>
        <dbReference type="PROSITE" id="PS50109"/>
    </source>
</evidence>
<evidence type="ECO:0000313" key="11">
    <source>
        <dbReference type="Proteomes" id="UP000050474"/>
    </source>
</evidence>
<keyword evidence="6 10" id="KW-0418">Kinase</keyword>
<organism evidence="10 11">
    <name type="scientific">Pseudomonas syringae pv. tagetis</name>
    <dbReference type="NCBI Taxonomy" id="129140"/>
    <lineage>
        <taxon>Bacteria</taxon>
        <taxon>Pseudomonadati</taxon>
        <taxon>Pseudomonadota</taxon>
        <taxon>Gammaproteobacteria</taxon>
        <taxon>Pseudomonadales</taxon>
        <taxon>Pseudomonadaceae</taxon>
        <taxon>Pseudomonas</taxon>
    </lineage>
</organism>
<evidence type="ECO:0000256" key="2">
    <source>
        <dbReference type="ARBA" id="ARBA00012438"/>
    </source>
</evidence>
<dbReference type="InterPro" id="IPR003661">
    <property type="entry name" value="HisK_dim/P_dom"/>
</dbReference>
<dbReference type="InterPro" id="IPR050351">
    <property type="entry name" value="BphY/WalK/GraS-like"/>
</dbReference>
<dbReference type="PRINTS" id="PR00344">
    <property type="entry name" value="BCTRLSENSOR"/>
</dbReference>
<dbReference type="PANTHER" id="PTHR42878">
    <property type="entry name" value="TWO-COMPONENT HISTIDINE KINASE"/>
    <property type="match status" value="1"/>
</dbReference>
<dbReference type="GO" id="GO:0030295">
    <property type="term" value="F:protein kinase activator activity"/>
    <property type="evidence" value="ECO:0007669"/>
    <property type="project" value="TreeGrafter"/>
</dbReference>
<dbReference type="Pfam" id="PF00512">
    <property type="entry name" value="HisKA"/>
    <property type="match status" value="1"/>
</dbReference>
<name>A0A0Q0BDS1_9PSED</name>
<dbReference type="InterPro" id="IPR003594">
    <property type="entry name" value="HATPase_dom"/>
</dbReference>
<dbReference type="InterPro" id="IPR004358">
    <property type="entry name" value="Sig_transdc_His_kin-like_C"/>
</dbReference>
<dbReference type="GO" id="GO:0005524">
    <property type="term" value="F:ATP binding"/>
    <property type="evidence" value="ECO:0007669"/>
    <property type="project" value="UniProtKB-KW"/>
</dbReference>
<dbReference type="Proteomes" id="UP000050474">
    <property type="component" value="Unassembled WGS sequence"/>
</dbReference>
<keyword evidence="7" id="KW-0067">ATP-binding</keyword>
<evidence type="ECO:0000256" key="6">
    <source>
        <dbReference type="ARBA" id="ARBA00022777"/>
    </source>
</evidence>
<evidence type="ECO:0000256" key="1">
    <source>
        <dbReference type="ARBA" id="ARBA00000085"/>
    </source>
</evidence>
<dbReference type="STRING" id="129140.ALO44_05004"/>
<keyword evidence="3" id="KW-0597">Phosphoprotein</keyword>
<dbReference type="InterPro" id="IPR036097">
    <property type="entry name" value="HisK_dim/P_sf"/>
</dbReference>
<evidence type="ECO:0000313" key="10">
    <source>
        <dbReference type="EMBL" id="KPY90321.1"/>
    </source>
</evidence>
<dbReference type="SMART" id="SM00387">
    <property type="entry name" value="HATPase_c"/>
    <property type="match status" value="1"/>
</dbReference>
<dbReference type="InterPro" id="IPR005467">
    <property type="entry name" value="His_kinase_dom"/>
</dbReference>
<evidence type="ECO:0000256" key="7">
    <source>
        <dbReference type="ARBA" id="ARBA00022840"/>
    </source>
</evidence>
<dbReference type="GO" id="GO:0007234">
    <property type="term" value="P:osmosensory signaling via phosphorelay pathway"/>
    <property type="evidence" value="ECO:0007669"/>
    <property type="project" value="TreeGrafter"/>
</dbReference>
<sequence>MQDLRHPFFGLLADRVFPCSCATVEENHRRTMIYLIFSRSHRIRRVFEIRIQFDLDPDQADLSGIFLFQRIKNGIHSGTGVFLASLTYLPFRREFHHHEPLVARLNDILLKGRISNCHDTQAQGVHSINLPNEHRPHRNQRLLTEMTVTLCLSCSVKAIICAIFRHASPARYSAMRLSEFIVVHVDRIVDEWEDFARTLKPAADSMSKLELRDHAKSILLAAVRDMKTAQSKSEEIAKARGEDLNKTPSLDEAASSHGELRHEVGFDLVQMTSEFRHLRASVIRLWVESLTEPQLADFQEVIRFNEAIDEALAESTAAYAERVGRSRDIFLAILGHDLRAPLQAVSMSAELLARKISPDEKAQSYISRIQLSTRHMGAMVGDLLEFVRSRLGAGLPVERKYMDLAHACREAIEEACAGHPNSIPVLEVAGDTKGHWDGARIGQLLQNLIGNAMQHGAATHEIKVRISGNPNTVELVVHNEGRPIAEDAIGTIFDPLVRSTHEDSETRNTSTSLGLGLFIVKEVVNAHSGSITVTSTIDEGTTFTVVLPRT</sequence>
<dbReference type="Gene3D" id="3.30.565.10">
    <property type="entry name" value="Histidine kinase-like ATPase, C-terminal domain"/>
    <property type="match status" value="1"/>
</dbReference>
<proteinExistence type="predicted"/>
<dbReference type="InterPro" id="IPR036890">
    <property type="entry name" value="HATPase_C_sf"/>
</dbReference>
<dbReference type="PROSITE" id="PS50109">
    <property type="entry name" value="HIS_KIN"/>
    <property type="match status" value="1"/>
</dbReference>
<dbReference type="Pfam" id="PF02518">
    <property type="entry name" value="HATPase_c"/>
    <property type="match status" value="1"/>
</dbReference>
<dbReference type="GO" id="GO:0000156">
    <property type="term" value="F:phosphorelay response regulator activity"/>
    <property type="evidence" value="ECO:0007669"/>
    <property type="project" value="TreeGrafter"/>
</dbReference>
<keyword evidence="8" id="KW-0902">Two-component regulatory system</keyword>
<dbReference type="SUPFAM" id="SSF47384">
    <property type="entry name" value="Homodimeric domain of signal transducing histidine kinase"/>
    <property type="match status" value="1"/>
</dbReference>
<accession>A0A0Q0BDS1</accession>
<comment type="caution">
    <text evidence="10">The sequence shown here is derived from an EMBL/GenBank/DDBJ whole genome shotgun (WGS) entry which is preliminary data.</text>
</comment>
<protein>
    <recommendedName>
        <fullName evidence="2">histidine kinase</fullName>
        <ecNumber evidence="2">2.7.13.3</ecNumber>
    </recommendedName>
</protein>
<evidence type="ECO:0000256" key="3">
    <source>
        <dbReference type="ARBA" id="ARBA00022553"/>
    </source>
</evidence>
<evidence type="ECO:0000256" key="8">
    <source>
        <dbReference type="ARBA" id="ARBA00023012"/>
    </source>
</evidence>
<evidence type="ECO:0000256" key="5">
    <source>
        <dbReference type="ARBA" id="ARBA00022741"/>
    </source>
</evidence>